<dbReference type="InterPro" id="IPR014710">
    <property type="entry name" value="RmlC-like_jellyroll"/>
</dbReference>
<dbReference type="RefSeq" id="WP_345736108.1">
    <property type="nucleotide sequence ID" value="NZ_BAABIA010000003.1"/>
</dbReference>
<dbReference type="Proteomes" id="UP001499852">
    <property type="component" value="Unassembled WGS sequence"/>
</dbReference>
<dbReference type="InterPro" id="IPR011051">
    <property type="entry name" value="RmlC_Cupin_sf"/>
</dbReference>
<dbReference type="SUPFAM" id="SSF46689">
    <property type="entry name" value="Homeodomain-like"/>
    <property type="match status" value="2"/>
</dbReference>
<dbReference type="PANTHER" id="PTHR43280">
    <property type="entry name" value="ARAC-FAMILY TRANSCRIPTIONAL REGULATOR"/>
    <property type="match status" value="1"/>
</dbReference>
<dbReference type="InterPro" id="IPR018062">
    <property type="entry name" value="HTH_AraC-typ_CS"/>
</dbReference>
<accession>A0ABP9P1C9</accession>
<dbReference type="PROSITE" id="PS00041">
    <property type="entry name" value="HTH_ARAC_FAMILY_1"/>
    <property type="match status" value="1"/>
</dbReference>
<name>A0ABP9P1C9_9BACT</name>
<evidence type="ECO:0000313" key="5">
    <source>
        <dbReference type="EMBL" id="GAA5138947.1"/>
    </source>
</evidence>
<dbReference type="Gene3D" id="1.10.10.60">
    <property type="entry name" value="Homeodomain-like"/>
    <property type="match status" value="1"/>
</dbReference>
<reference evidence="6" key="1">
    <citation type="journal article" date="2019" name="Int. J. Syst. Evol. Microbiol.">
        <title>The Global Catalogue of Microorganisms (GCM) 10K type strain sequencing project: providing services to taxonomists for standard genome sequencing and annotation.</title>
        <authorList>
            <consortium name="The Broad Institute Genomics Platform"/>
            <consortium name="The Broad Institute Genome Sequencing Center for Infectious Disease"/>
            <person name="Wu L."/>
            <person name="Ma J."/>
        </authorList>
    </citation>
    <scope>NUCLEOTIDE SEQUENCE [LARGE SCALE GENOMIC DNA]</scope>
    <source>
        <strain evidence="6">JCM 18053</strain>
    </source>
</reference>
<organism evidence="5 6">
    <name type="scientific">Prosthecobacter algae</name>
    <dbReference type="NCBI Taxonomy" id="1144682"/>
    <lineage>
        <taxon>Bacteria</taxon>
        <taxon>Pseudomonadati</taxon>
        <taxon>Verrucomicrobiota</taxon>
        <taxon>Verrucomicrobiia</taxon>
        <taxon>Verrucomicrobiales</taxon>
        <taxon>Verrucomicrobiaceae</taxon>
        <taxon>Prosthecobacter</taxon>
    </lineage>
</organism>
<keyword evidence="3" id="KW-0804">Transcription</keyword>
<evidence type="ECO:0000256" key="1">
    <source>
        <dbReference type="ARBA" id="ARBA00023015"/>
    </source>
</evidence>
<dbReference type="SMART" id="SM00342">
    <property type="entry name" value="HTH_ARAC"/>
    <property type="match status" value="1"/>
</dbReference>
<evidence type="ECO:0000313" key="6">
    <source>
        <dbReference type="Proteomes" id="UP001499852"/>
    </source>
</evidence>
<keyword evidence="1" id="KW-0805">Transcription regulation</keyword>
<dbReference type="PROSITE" id="PS01124">
    <property type="entry name" value="HTH_ARAC_FAMILY_2"/>
    <property type="match status" value="1"/>
</dbReference>
<dbReference type="Gene3D" id="2.60.120.10">
    <property type="entry name" value="Jelly Rolls"/>
    <property type="match status" value="1"/>
</dbReference>
<dbReference type="InterPro" id="IPR009057">
    <property type="entry name" value="Homeodomain-like_sf"/>
</dbReference>
<dbReference type="PANTHER" id="PTHR43280:SF27">
    <property type="entry name" value="TRANSCRIPTIONAL REGULATOR MTLR"/>
    <property type="match status" value="1"/>
</dbReference>
<evidence type="ECO:0000256" key="2">
    <source>
        <dbReference type="ARBA" id="ARBA00023125"/>
    </source>
</evidence>
<sequence>MKVVMQVEREQIQIPSGHSFRVLRWSRSLKEVECVLGPDLAERVTGEGTHWHFHVEMELTLFTSGEGTRFVGDHIGSFAPGDLVLLGERLPHYWHTRQASSGISVQWYFPLGHAFWSFPETAALAELFRRSGHGLHLQGETAAEVSGWLQEMTRADGLQQLALLLRILSRIQQAMAAEHCPLSGRSFALAAESHYQQAIAKAVRHLVAHFREEVRLEDVLKLTHLSRPTFARQFKKHSGRTMSEFLNHLRIQAACRELVESDRTVLEIALRCGFTQVSFFNRLFRRVMKCSPTGYRAVRKG</sequence>
<feature type="domain" description="HTH araC/xylS-type" evidence="4">
    <location>
        <begin position="200"/>
        <end position="298"/>
    </location>
</feature>
<protein>
    <submittedName>
        <fullName evidence="5">AraC family transcriptional regulator</fullName>
    </submittedName>
</protein>
<keyword evidence="6" id="KW-1185">Reference proteome</keyword>
<dbReference type="SUPFAM" id="SSF51182">
    <property type="entry name" value="RmlC-like cupins"/>
    <property type="match status" value="1"/>
</dbReference>
<gene>
    <name evidence="5" type="ORF">GCM10023213_18790</name>
</gene>
<comment type="caution">
    <text evidence="5">The sequence shown here is derived from an EMBL/GenBank/DDBJ whole genome shotgun (WGS) entry which is preliminary data.</text>
</comment>
<dbReference type="InterPro" id="IPR018060">
    <property type="entry name" value="HTH_AraC"/>
</dbReference>
<dbReference type="EMBL" id="BAABIA010000003">
    <property type="protein sequence ID" value="GAA5138947.1"/>
    <property type="molecule type" value="Genomic_DNA"/>
</dbReference>
<keyword evidence="2" id="KW-0238">DNA-binding</keyword>
<proteinExistence type="predicted"/>
<dbReference type="Pfam" id="PF12833">
    <property type="entry name" value="HTH_18"/>
    <property type="match status" value="1"/>
</dbReference>
<evidence type="ECO:0000259" key="4">
    <source>
        <dbReference type="PROSITE" id="PS01124"/>
    </source>
</evidence>
<evidence type="ECO:0000256" key="3">
    <source>
        <dbReference type="ARBA" id="ARBA00023163"/>
    </source>
</evidence>